<sequence>MIIFNIKQQAMETKQVDISKAFRYGWELIKKDFWYFVGLSVVIVVIGGVSNSREEERVSFNLVGFLLNTWLTCGLLRILIDYYDGKKRKFTDLFTQFQYFWRILLATLLLGVIIILGLIFLIIPGVYLALRYQFTLYFIIDKNMDIGEAMKRSAALSENIKLSLFQFALAALGVIILGAIALGVGVFVALPIVWLAYAYLYRNLVAKEANGTAAAVNK</sequence>
<name>A0A2M7RK93_9BACT</name>
<evidence type="ECO:0000313" key="2">
    <source>
        <dbReference type="EMBL" id="PIY97168.1"/>
    </source>
</evidence>
<feature type="transmembrane region" description="Helical" evidence="1">
    <location>
        <begin position="33"/>
        <end position="50"/>
    </location>
</feature>
<organism evidence="2 3">
    <name type="scientific">Candidatus Kerfeldbacteria bacterium CG_4_10_14_0_8_um_filter_42_10</name>
    <dbReference type="NCBI Taxonomy" id="2014248"/>
    <lineage>
        <taxon>Bacteria</taxon>
        <taxon>Candidatus Kerfeldiibacteriota</taxon>
    </lineage>
</organism>
<dbReference type="Proteomes" id="UP000230779">
    <property type="component" value="Unassembled WGS sequence"/>
</dbReference>
<evidence type="ECO:0000313" key="3">
    <source>
        <dbReference type="Proteomes" id="UP000230779"/>
    </source>
</evidence>
<dbReference type="PANTHER" id="PTHR40076">
    <property type="entry name" value="MEMBRANE PROTEIN-RELATED"/>
    <property type="match status" value="1"/>
</dbReference>
<keyword evidence="1" id="KW-0472">Membrane</keyword>
<keyword evidence="1" id="KW-0812">Transmembrane</keyword>
<dbReference type="AlphaFoldDB" id="A0A2M7RK93"/>
<proteinExistence type="predicted"/>
<accession>A0A2M7RK93</accession>
<evidence type="ECO:0000256" key="1">
    <source>
        <dbReference type="SAM" id="Phobius"/>
    </source>
</evidence>
<gene>
    <name evidence="2" type="ORF">COY66_00990</name>
</gene>
<feature type="transmembrane region" description="Helical" evidence="1">
    <location>
        <begin position="167"/>
        <end position="200"/>
    </location>
</feature>
<evidence type="ECO:0008006" key="4">
    <source>
        <dbReference type="Google" id="ProtNLM"/>
    </source>
</evidence>
<reference evidence="2 3" key="1">
    <citation type="submission" date="2017-09" db="EMBL/GenBank/DDBJ databases">
        <title>Depth-based differentiation of microbial function through sediment-hosted aquifers and enrichment of novel symbionts in the deep terrestrial subsurface.</title>
        <authorList>
            <person name="Probst A.J."/>
            <person name="Ladd B."/>
            <person name="Jarett J.K."/>
            <person name="Geller-Mcgrath D.E."/>
            <person name="Sieber C.M."/>
            <person name="Emerson J.B."/>
            <person name="Anantharaman K."/>
            <person name="Thomas B.C."/>
            <person name="Malmstrom R."/>
            <person name="Stieglmeier M."/>
            <person name="Klingl A."/>
            <person name="Woyke T."/>
            <person name="Ryan C.M."/>
            <person name="Banfield J.F."/>
        </authorList>
    </citation>
    <scope>NUCLEOTIDE SEQUENCE [LARGE SCALE GENOMIC DNA]</scope>
    <source>
        <strain evidence="2">CG_4_10_14_0_8_um_filter_42_10</strain>
    </source>
</reference>
<protein>
    <recommendedName>
        <fullName evidence="4">Glycerophosphoryl diester phosphodiesterase membrane domain-containing protein</fullName>
    </recommendedName>
</protein>
<feature type="transmembrane region" description="Helical" evidence="1">
    <location>
        <begin position="100"/>
        <end position="127"/>
    </location>
</feature>
<feature type="transmembrane region" description="Helical" evidence="1">
    <location>
        <begin position="62"/>
        <end position="80"/>
    </location>
</feature>
<keyword evidence="1" id="KW-1133">Transmembrane helix</keyword>
<dbReference type="EMBL" id="PFMD01000010">
    <property type="protein sequence ID" value="PIY97168.1"/>
    <property type="molecule type" value="Genomic_DNA"/>
</dbReference>
<dbReference type="PANTHER" id="PTHR40076:SF1">
    <property type="entry name" value="MEMBRANE PROTEIN"/>
    <property type="match status" value="1"/>
</dbReference>
<comment type="caution">
    <text evidence="2">The sequence shown here is derived from an EMBL/GenBank/DDBJ whole genome shotgun (WGS) entry which is preliminary data.</text>
</comment>
<dbReference type="InterPro" id="IPR010380">
    <property type="entry name" value="DUF975"/>
</dbReference>